<keyword evidence="1" id="KW-1133">Transmembrane helix</keyword>
<dbReference type="Gene3D" id="3.30.200.20">
    <property type="entry name" value="Phosphorylase Kinase, domain 1"/>
    <property type="match status" value="1"/>
</dbReference>
<dbReference type="WBParaSite" id="TTAC_0000511101-mRNA-1">
    <property type="protein sequence ID" value="TTAC_0000511101-mRNA-1"/>
    <property type="gene ID" value="TTAC_0000511101"/>
</dbReference>
<evidence type="ECO:0000256" key="1">
    <source>
        <dbReference type="SAM" id="Phobius"/>
    </source>
</evidence>
<organism evidence="2">
    <name type="scientific">Hydatigena taeniaeformis</name>
    <name type="common">Feline tapeworm</name>
    <name type="synonym">Taenia taeniaeformis</name>
    <dbReference type="NCBI Taxonomy" id="6205"/>
    <lineage>
        <taxon>Eukaryota</taxon>
        <taxon>Metazoa</taxon>
        <taxon>Spiralia</taxon>
        <taxon>Lophotrochozoa</taxon>
        <taxon>Platyhelminthes</taxon>
        <taxon>Cestoda</taxon>
        <taxon>Eucestoda</taxon>
        <taxon>Cyclophyllidea</taxon>
        <taxon>Taeniidae</taxon>
        <taxon>Hydatigera</taxon>
    </lineage>
</organism>
<keyword evidence="1" id="KW-0472">Membrane</keyword>
<dbReference type="AlphaFoldDB" id="A0A0R3WWH1"/>
<feature type="transmembrane region" description="Helical" evidence="1">
    <location>
        <begin position="22"/>
        <end position="42"/>
    </location>
</feature>
<reference evidence="2" key="1">
    <citation type="submission" date="2017-02" db="UniProtKB">
        <authorList>
            <consortium name="WormBaseParasite"/>
        </authorList>
    </citation>
    <scope>IDENTIFICATION</scope>
</reference>
<accession>A0A0R3WWH1</accession>
<name>A0A0R3WWH1_HYDTA</name>
<dbReference type="STRING" id="6205.A0A0R3WWH1"/>
<sequence>LLPMLLPDIPTTSGFPKEVKTVLWTLSTVIVLIVVVAVTFALRMRNRARRYLHYQVRWSGVFAGASVEWRWDEGYAAQSLTFIRALLVAFVVPLALPTTELPVTRQSSATAPLCGCRWADEQTVTPTHRLPSGWQYTMGPRLSVASSLFRLRGSGRLGRTPCGLRGTYGTQPVAVKRILRRVELEKSWLREHRILMNHHHEHLIRCFWTVRLSHL</sequence>
<keyword evidence="1" id="KW-0812">Transmembrane</keyword>
<dbReference type="SUPFAM" id="SSF56112">
    <property type="entry name" value="Protein kinase-like (PK-like)"/>
    <property type="match status" value="1"/>
</dbReference>
<dbReference type="InterPro" id="IPR011009">
    <property type="entry name" value="Kinase-like_dom_sf"/>
</dbReference>
<proteinExistence type="predicted"/>
<protein>
    <submittedName>
        <fullName evidence="2">Protein kinase domain-containing protein</fullName>
    </submittedName>
</protein>
<evidence type="ECO:0000313" key="2">
    <source>
        <dbReference type="WBParaSite" id="TTAC_0000511101-mRNA-1"/>
    </source>
</evidence>